<dbReference type="AlphaFoldDB" id="A0A0F4Z1R4"/>
<organism evidence="4 5">
    <name type="scientific">Rasamsonia emersonii (strain ATCC 16479 / CBS 393.64 / IMI 116815)</name>
    <dbReference type="NCBI Taxonomy" id="1408163"/>
    <lineage>
        <taxon>Eukaryota</taxon>
        <taxon>Fungi</taxon>
        <taxon>Dikarya</taxon>
        <taxon>Ascomycota</taxon>
        <taxon>Pezizomycotina</taxon>
        <taxon>Eurotiomycetes</taxon>
        <taxon>Eurotiomycetidae</taxon>
        <taxon>Eurotiales</taxon>
        <taxon>Trichocomaceae</taxon>
        <taxon>Rasamsonia</taxon>
    </lineage>
</organism>
<dbReference type="PANTHER" id="PTHR40619">
    <property type="entry name" value="FUNGAL STAND N-TERMINAL GOODBYE DOMAIN-CONTAINING PROTEIN"/>
    <property type="match status" value="1"/>
</dbReference>
<evidence type="ECO:0000256" key="1">
    <source>
        <dbReference type="SAM" id="Coils"/>
    </source>
</evidence>
<sequence>MAHTPEPSDEPPLSSPTSESLPSQPNTPPDAKKQNPDKNDYAAIRARRRAQNRLSQRAFRERRERHVKNLEHQFQDLLIKHQMLLKSYWMQKTELVQLRRTVDQLTVELQLRDASNAATSSNNNTTTSPRNAVANGNNANSRCNRPVNSACTRPCMDTTAATPSSLSPSTSSTSSSSSSSLGFDEMNPAFSNNTTSNNNDMNMPFFPVDTQLQPQIQPQGQPQPSQPRFNADQVNILSADDSYGYGNSLADWSCGIDMDSLGLNLGLNNNNKGFDLMDNTQNRSIDGNSIVVSIKERRWAIIMTEYTYPSKLVTKSTISLHASTSESEYAQQATNSSFVLGFALTHNNLPQHPQSPLTPLRFLEQLRDAALEALCHEMHCMQQKRGHGGCCAAAVRSRRREDLCRLDHFLPFVLLLTCVEDGGGWGFYLLKIPIAPKYALQSSSSLDGSNAAKALSVWSNCTACAALNDQTLNNSAAEFVKTRAGQAIIERISEGDEESETNPPEFTDYYKLSNEKMKEFQDTLKRFSVTLKSRKIFKKLGVEIREPGDYNLDYVLSIAKLIEERREGADNTRDCKRFIRKCFRGAAKHKDVLTGIISMAPSDIYGSVISRGFTLILAAVEEHENLRKDIQAALADIPRKFNNVHRLHDGDVRIALDALEDSIAEFQREVDVCAQLRMGRIEENGKRVKTTVDGVARRLEGFEKTSKSKLNELEEKLDEMPKKIAEKIMKGLSENQQKFLGGNQQDDEKLLVVAYNCVYRFIASNPAFNAINGTVNKEEALAFLSSMQKAIEGQQSSSVSVDENEQLVDTWLKGLSNFDLAPDKQITECLFRLEDLSLEEQDKAQWIMNSDKVYDWLTRTQSCVLEIEAENSPDDLINSMSFTDAMLAITLGNTIDFPVLSFFCGLRRNNSFNEQDSGAIAVLKSLNGQLLKFILQKRPTVNLSFLEKDKYLHKSKEKPRYASRLFKKLLDSLPEKDAVFILLDSFSRIFGDKAQGDKIIEMIGKTIKKNPHLIIKLLVSDPLPNCPSKNLVHLPLYVPDDVDGWQCGINMEYLKLKTTTPIKQFQARQKEDSTSEESDEESDESDW</sequence>
<dbReference type="Gene3D" id="1.20.5.170">
    <property type="match status" value="1"/>
</dbReference>
<dbReference type="OrthoDB" id="5419927at2759"/>
<dbReference type="PANTHER" id="PTHR40619:SF3">
    <property type="entry name" value="FUNGAL STAND N-TERMINAL GOODBYE DOMAIN-CONTAINING PROTEIN"/>
    <property type="match status" value="1"/>
</dbReference>
<dbReference type="RefSeq" id="XP_013330415.1">
    <property type="nucleotide sequence ID" value="XM_013474961.1"/>
</dbReference>
<dbReference type="CDD" id="cd14688">
    <property type="entry name" value="bZIP_YAP"/>
    <property type="match status" value="1"/>
</dbReference>
<proteinExistence type="predicted"/>
<reference evidence="4 5" key="1">
    <citation type="submission" date="2015-04" db="EMBL/GenBank/DDBJ databases">
        <authorList>
            <person name="Heijne W.H."/>
            <person name="Fedorova N.D."/>
            <person name="Nierman W.C."/>
            <person name="Vollebregt A.W."/>
            <person name="Zhao Z."/>
            <person name="Wu L."/>
            <person name="Kumar M."/>
            <person name="Stam H."/>
            <person name="van den Berg M.A."/>
            <person name="Pel H.J."/>
        </authorList>
    </citation>
    <scope>NUCLEOTIDE SEQUENCE [LARGE SCALE GENOMIC DNA]</scope>
    <source>
        <strain evidence="4 5">CBS 393.64</strain>
    </source>
</reference>
<feature type="domain" description="BZIP" evidence="3">
    <location>
        <begin position="45"/>
        <end position="105"/>
    </location>
</feature>
<dbReference type="PROSITE" id="PS00036">
    <property type="entry name" value="BZIP_BASIC"/>
    <property type="match status" value="1"/>
</dbReference>
<name>A0A0F4Z1R4_RASE3</name>
<dbReference type="GO" id="GO:0003700">
    <property type="term" value="F:DNA-binding transcription factor activity"/>
    <property type="evidence" value="ECO:0007669"/>
    <property type="project" value="InterPro"/>
</dbReference>
<feature type="region of interest" description="Disordered" evidence="2">
    <location>
        <begin position="159"/>
        <end position="207"/>
    </location>
</feature>
<dbReference type="EMBL" id="LASV01000086">
    <property type="protein sequence ID" value="KKA23803.1"/>
    <property type="molecule type" value="Genomic_DNA"/>
</dbReference>
<accession>A0A0F4Z1R4</accession>
<protein>
    <recommendedName>
        <fullName evidence="3">BZIP domain-containing protein</fullName>
    </recommendedName>
</protein>
<feature type="coiled-coil region" evidence="1">
    <location>
        <begin position="616"/>
        <end position="676"/>
    </location>
</feature>
<feature type="compositionally biased region" description="Basic and acidic residues" evidence="2">
    <location>
        <begin position="30"/>
        <end position="39"/>
    </location>
</feature>
<feature type="compositionally biased region" description="Low complexity" evidence="2">
    <location>
        <begin position="159"/>
        <end position="181"/>
    </location>
</feature>
<evidence type="ECO:0000259" key="3">
    <source>
        <dbReference type="PROSITE" id="PS50217"/>
    </source>
</evidence>
<evidence type="ECO:0000256" key="2">
    <source>
        <dbReference type="SAM" id="MobiDB-lite"/>
    </source>
</evidence>
<dbReference type="GeneID" id="25314505"/>
<keyword evidence="5" id="KW-1185">Reference proteome</keyword>
<dbReference type="SUPFAM" id="SSF57959">
    <property type="entry name" value="Leucine zipper domain"/>
    <property type="match status" value="1"/>
</dbReference>
<evidence type="ECO:0000313" key="4">
    <source>
        <dbReference type="EMBL" id="KKA23803.1"/>
    </source>
</evidence>
<dbReference type="InterPro" id="IPR046347">
    <property type="entry name" value="bZIP_sf"/>
</dbReference>
<evidence type="ECO:0000313" key="5">
    <source>
        <dbReference type="Proteomes" id="UP000053958"/>
    </source>
</evidence>
<gene>
    <name evidence="4" type="ORF">T310_2154</name>
</gene>
<feature type="compositionally biased region" description="Low complexity" evidence="2">
    <location>
        <begin position="116"/>
        <end position="128"/>
    </location>
</feature>
<feature type="compositionally biased region" description="Low complexity" evidence="2">
    <location>
        <begin position="191"/>
        <end position="203"/>
    </location>
</feature>
<feature type="compositionally biased region" description="Low complexity" evidence="2">
    <location>
        <begin position="11"/>
        <end position="23"/>
    </location>
</feature>
<feature type="region of interest" description="Disordered" evidence="2">
    <location>
        <begin position="1"/>
        <end position="39"/>
    </location>
</feature>
<dbReference type="InterPro" id="IPR004827">
    <property type="entry name" value="bZIP"/>
</dbReference>
<feature type="compositionally biased region" description="Polar residues" evidence="2">
    <location>
        <begin position="134"/>
        <end position="145"/>
    </location>
</feature>
<keyword evidence="1" id="KW-0175">Coiled coil</keyword>
<dbReference type="SMART" id="SM00338">
    <property type="entry name" value="BRLZ"/>
    <property type="match status" value="1"/>
</dbReference>
<dbReference type="Proteomes" id="UP000053958">
    <property type="component" value="Unassembled WGS sequence"/>
</dbReference>
<feature type="region of interest" description="Disordered" evidence="2">
    <location>
        <begin position="1064"/>
        <end position="1087"/>
    </location>
</feature>
<feature type="compositionally biased region" description="Acidic residues" evidence="2">
    <location>
        <begin position="1074"/>
        <end position="1087"/>
    </location>
</feature>
<comment type="caution">
    <text evidence="4">The sequence shown here is derived from an EMBL/GenBank/DDBJ whole genome shotgun (WGS) entry which is preliminary data.</text>
</comment>
<feature type="region of interest" description="Disordered" evidence="2">
    <location>
        <begin position="116"/>
        <end position="145"/>
    </location>
</feature>
<dbReference type="PROSITE" id="PS50217">
    <property type="entry name" value="BZIP"/>
    <property type="match status" value="1"/>
</dbReference>